<evidence type="ECO:0008006" key="4">
    <source>
        <dbReference type="Google" id="ProtNLM"/>
    </source>
</evidence>
<evidence type="ECO:0000313" key="3">
    <source>
        <dbReference type="Proteomes" id="UP001345013"/>
    </source>
</evidence>
<feature type="compositionally biased region" description="Basic and acidic residues" evidence="1">
    <location>
        <begin position="533"/>
        <end position="543"/>
    </location>
</feature>
<comment type="caution">
    <text evidence="2">The sequence shown here is derived from an EMBL/GenBank/DDBJ whole genome shotgun (WGS) entry which is preliminary data.</text>
</comment>
<sequence>MSQSKPAADASGFEMDVQEDVAAEREAFILRSRLDKALWHHLNFFPVFAEVAVYIVEREDSARFSRLKTKVSEQNLVFAKAEEKDFVKTFITLYQSSGLELLPDSLNTRIPDGSEGRSPIQVSPNSWKIQKRQIHMTIMVQKLLKLEDITLVGVAITMVSLECEFLISEGFAWQASRMLSLAFLLASKHAMNVFVDHQRPHIDRTLMLRTQYDLSARYEDLMSLVEDDLLLKAKDMDRKAGELLTSVQAKLSFAKILCACQKKDSSFMLFRRPPYKYDFSEIYKDATERLRMVFQLLPDPSMRGEYADNLQSPDPAIPHPVARALTQSTIEPPPAKPDHARLSQERRELDQPSKSLADRFDQGQLASASQNEQKQTFEDIQVARRNAQKELALLGEKERKLQMNSGNRDINRFSSDFQKMGLNEPISELTPSPGNREILDVPFEAGESKGEVPLSSTFTRFNRESNRYSQSHRAADVIQPPFQSSQEAATMESLDAQQEQKQSRKSGHFTDSSKPHPSPKPAGDAGIIFDTKSLNRRDWSSVG</sequence>
<name>A0ABR0KHV7_9EURO</name>
<evidence type="ECO:0000313" key="2">
    <source>
        <dbReference type="EMBL" id="KAK5095382.1"/>
    </source>
</evidence>
<feature type="compositionally biased region" description="Basic and acidic residues" evidence="1">
    <location>
        <begin position="336"/>
        <end position="353"/>
    </location>
</feature>
<proteinExistence type="predicted"/>
<organism evidence="2 3">
    <name type="scientific">Lithohypha guttulata</name>
    <dbReference type="NCBI Taxonomy" id="1690604"/>
    <lineage>
        <taxon>Eukaryota</taxon>
        <taxon>Fungi</taxon>
        <taxon>Dikarya</taxon>
        <taxon>Ascomycota</taxon>
        <taxon>Pezizomycotina</taxon>
        <taxon>Eurotiomycetes</taxon>
        <taxon>Chaetothyriomycetidae</taxon>
        <taxon>Chaetothyriales</taxon>
        <taxon>Trichomeriaceae</taxon>
        <taxon>Lithohypha</taxon>
    </lineage>
</organism>
<reference evidence="2 3" key="1">
    <citation type="submission" date="2023-08" db="EMBL/GenBank/DDBJ databases">
        <title>Black Yeasts Isolated from many extreme environments.</title>
        <authorList>
            <person name="Coleine C."/>
            <person name="Stajich J.E."/>
            <person name="Selbmann L."/>
        </authorList>
    </citation>
    <scope>NUCLEOTIDE SEQUENCE [LARGE SCALE GENOMIC DNA]</scope>
    <source>
        <strain evidence="2 3">CCFEE 5885</strain>
    </source>
</reference>
<gene>
    <name evidence="2" type="ORF">LTR24_003094</name>
</gene>
<dbReference type="Proteomes" id="UP001345013">
    <property type="component" value="Unassembled WGS sequence"/>
</dbReference>
<protein>
    <recommendedName>
        <fullName evidence="4">Cyclin N-terminal domain-containing protein</fullName>
    </recommendedName>
</protein>
<evidence type="ECO:0000256" key="1">
    <source>
        <dbReference type="SAM" id="MobiDB-lite"/>
    </source>
</evidence>
<keyword evidence="3" id="KW-1185">Reference proteome</keyword>
<feature type="region of interest" description="Disordered" evidence="1">
    <location>
        <begin position="465"/>
        <end position="543"/>
    </location>
</feature>
<accession>A0ABR0KHV7</accession>
<feature type="region of interest" description="Disordered" evidence="1">
    <location>
        <begin position="327"/>
        <end position="353"/>
    </location>
</feature>
<dbReference type="EMBL" id="JAVRRG010000028">
    <property type="protein sequence ID" value="KAK5095382.1"/>
    <property type="molecule type" value="Genomic_DNA"/>
</dbReference>